<evidence type="ECO:0000256" key="1">
    <source>
        <dbReference type="ARBA" id="ARBA00001946"/>
    </source>
</evidence>
<dbReference type="SMART" id="SM00865">
    <property type="entry name" value="Tubulin_C"/>
    <property type="match status" value="1"/>
</dbReference>
<dbReference type="Pfam" id="PF03953">
    <property type="entry name" value="Tubulin_C"/>
    <property type="match status" value="1"/>
</dbReference>
<gene>
    <name evidence="19" type="ORF">CVT25_011008</name>
</gene>
<feature type="compositionally biased region" description="Basic and acidic residues" evidence="15">
    <location>
        <begin position="558"/>
        <end position="570"/>
    </location>
</feature>
<dbReference type="SUPFAM" id="SSF56281">
    <property type="entry name" value="Metallo-hydrolase/oxidoreductase"/>
    <property type="match status" value="1"/>
</dbReference>
<organism evidence="19 20">
    <name type="scientific">Psilocybe cyanescens</name>
    <dbReference type="NCBI Taxonomy" id="93625"/>
    <lineage>
        <taxon>Eukaryota</taxon>
        <taxon>Fungi</taxon>
        <taxon>Dikarya</taxon>
        <taxon>Basidiomycota</taxon>
        <taxon>Agaricomycotina</taxon>
        <taxon>Agaricomycetes</taxon>
        <taxon>Agaricomycetidae</taxon>
        <taxon>Agaricales</taxon>
        <taxon>Agaricineae</taxon>
        <taxon>Strophariaceae</taxon>
        <taxon>Psilocybe</taxon>
    </lineage>
</organism>
<accession>A0A409WFZ1</accession>
<dbReference type="EMBL" id="NHYD01003440">
    <property type="protein sequence ID" value="PPQ77426.1"/>
    <property type="molecule type" value="Genomic_DNA"/>
</dbReference>
<evidence type="ECO:0000256" key="5">
    <source>
        <dbReference type="ARBA" id="ARBA00022701"/>
    </source>
</evidence>
<feature type="domain" description="Tubulin/FtsZ GTPase" evidence="16">
    <location>
        <begin position="941"/>
        <end position="1138"/>
    </location>
</feature>
<dbReference type="InterPro" id="IPR023123">
    <property type="entry name" value="Tubulin_C"/>
</dbReference>
<keyword evidence="9" id="KW-0460">Magnesium</keyword>
<dbReference type="PRINTS" id="PR01161">
    <property type="entry name" value="TUBULIN"/>
</dbReference>
<evidence type="ECO:0000259" key="17">
    <source>
        <dbReference type="SMART" id="SM00865"/>
    </source>
</evidence>
<dbReference type="InterPro" id="IPR035639">
    <property type="entry name" value="CPSF2_MBL"/>
</dbReference>
<keyword evidence="4" id="KW-0963">Cytoplasm</keyword>
<feature type="domain" description="Beta-Casp" evidence="18">
    <location>
        <begin position="301"/>
        <end position="451"/>
    </location>
</feature>
<evidence type="ECO:0008006" key="21">
    <source>
        <dbReference type="Google" id="ProtNLM"/>
    </source>
</evidence>
<dbReference type="OrthoDB" id="64353at2759"/>
<dbReference type="SUPFAM" id="SSF52490">
    <property type="entry name" value="Tubulin nucleotide-binding domain-like"/>
    <property type="match status" value="1"/>
</dbReference>
<dbReference type="FunFam" id="3.40.50.1440:FF:000008">
    <property type="entry name" value="Tubulin alpha chain"/>
    <property type="match status" value="1"/>
</dbReference>
<evidence type="ECO:0000256" key="2">
    <source>
        <dbReference type="ARBA" id="ARBA00004245"/>
    </source>
</evidence>
<comment type="subcellular location">
    <subcellularLocation>
        <location evidence="2">Cytoplasm</location>
        <location evidence="2">Cytoskeleton</location>
    </subcellularLocation>
</comment>
<keyword evidence="5" id="KW-0493">Microtubule</keyword>
<dbReference type="GO" id="GO:0005525">
    <property type="term" value="F:GTP binding"/>
    <property type="evidence" value="ECO:0007669"/>
    <property type="project" value="UniProtKB-KW"/>
</dbReference>
<comment type="catalytic activity">
    <reaction evidence="13">
        <text>GTP + H2O = GDP + phosphate + H(+)</text>
        <dbReference type="Rhea" id="RHEA:19669"/>
        <dbReference type="ChEBI" id="CHEBI:15377"/>
        <dbReference type="ChEBI" id="CHEBI:15378"/>
        <dbReference type="ChEBI" id="CHEBI:37565"/>
        <dbReference type="ChEBI" id="CHEBI:43474"/>
        <dbReference type="ChEBI" id="CHEBI:58189"/>
    </reaction>
    <physiologicalReaction direction="left-to-right" evidence="13">
        <dbReference type="Rhea" id="RHEA:19670"/>
    </physiologicalReaction>
</comment>
<evidence type="ECO:0000256" key="12">
    <source>
        <dbReference type="ARBA" id="ARBA00034296"/>
    </source>
</evidence>
<feature type="domain" description="Tubulin/FtsZ 2-layer sandwich" evidence="17">
    <location>
        <begin position="1140"/>
        <end position="1285"/>
    </location>
</feature>
<evidence type="ECO:0000256" key="7">
    <source>
        <dbReference type="ARBA" id="ARBA00022741"/>
    </source>
</evidence>
<comment type="cofactor">
    <cofactor evidence="1">
        <name>Mg(2+)</name>
        <dbReference type="ChEBI" id="CHEBI:18420"/>
    </cofactor>
</comment>
<evidence type="ECO:0000256" key="3">
    <source>
        <dbReference type="ARBA" id="ARBA00009636"/>
    </source>
</evidence>
<evidence type="ECO:0000256" key="15">
    <source>
        <dbReference type="SAM" id="MobiDB-lite"/>
    </source>
</evidence>
<dbReference type="Pfam" id="PF16661">
    <property type="entry name" value="Lactamase_B_6"/>
    <property type="match status" value="1"/>
</dbReference>
<dbReference type="InParanoid" id="A0A409WFZ1"/>
<dbReference type="Proteomes" id="UP000283269">
    <property type="component" value="Unassembled WGS sequence"/>
</dbReference>
<protein>
    <recommendedName>
        <fullName evidence="21">Cleavage and polyadenylation specificity factor subunit 2</fullName>
    </recommendedName>
</protein>
<keyword evidence="6" id="KW-0479">Metal-binding</keyword>
<evidence type="ECO:0000256" key="11">
    <source>
        <dbReference type="ARBA" id="ARBA00023212"/>
    </source>
</evidence>
<keyword evidence="10" id="KW-0342">GTP-binding</keyword>
<dbReference type="FunFam" id="1.10.287.600:FF:000005">
    <property type="entry name" value="Tubulin alpha chain"/>
    <property type="match status" value="1"/>
</dbReference>
<evidence type="ECO:0000256" key="6">
    <source>
        <dbReference type="ARBA" id="ARBA00022723"/>
    </source>
</evidence>
<dbReference type="InterPro" id="IPR017975">
    <property type="entry name" value="Tubulin_CS"/>
</dbReference>
<dbReference type="PROSITE" id="PS00227">
    <property type="entry name" value="TUBULIN"/>
    <property type="match status" value="1"/>
</dbReference>
<dbReference type="Gene3D" id="3.30.1330.20">
    <property type="entry name" value="Tubulin/FtsZ, C-terminal domain"/>
    <property type="match status" value="1"/>
</dbReference>
<feature type="compositionally biased region" description="Acidic residues" evidence="15">
    <location>
        <begin position="525"/>
        <end position="544"/>
    </location>
</feature>
<dbReference type="FunCoup" id="A0A409WFZ1">
    <property type="interactions" value="819"/>
</dbReference>
<dbReference type="Gene3D" id="3.60.15.10">
    <property type="entry name" value="Ribonuclease Z/Hydroxyacylglutathione hydrolase-like"/>
    <property type="match status" value="1"/>
</dbReference>
<name>A0A409WFZ1_PSICY</name>
<dbReference type="GO" id="GO:0005200">
    <property type="term" value="F:structural constituent of cytoskeleton"/>
    <property type="evidence" value="ECO:0007669"/>
    <property type="project" value="InterPro"/>
</dbReference>
<evidence type="ECO:0000313" key="20">
    <source>
        <dbReference type="Proteomes" id="UP000283269"/>
    </source>
</evidence>
<proteinExistence type="inferred from homology"/>
<comment type="function">
    <text evidence="12">Tubulin is the major constituent of microtubules, a cylinder consisting of laterally associated linear protofilaments composed of alpha- and beta-tubulin heterodimers. Microtubules grow by the addition of GTP-tubulin dimers to the microtubule end, where a stabilizing cap forms. Below the cap, tubulin dimers are in GDP-bound state, owing to GTPase activity of alpha-tubulin.</text>
</comment>
<dbReference type="InterPro" id="IPR037103">
    <property type="entry name" value="Tubulin/FtsZ-like_C"/>
</dbReference>
<evidence type="ECO:0000256" key="14">
    <source>
        <dbReference type="SAM" id="Coils"/>
    </source>
</evidence>
<dbReference type="GO" id="GO:0005874">
    <property type="term" value="C:microtubule"/>
    <property type="evidence" value="ECO:0007669"/>
    <property type="project" value="UniProtKB-KW"/>
</dbReference>
<comment type="similarity">
    <text evidence="3">Belongs to the tubulin family.</text>
</comment>
<dbReference type="GO" id="GO:0005634">
    <property type="term" value="C:nucleus"/>
    <property type="evidence" value="ECO:0007669"/>
    <property type="project" value="UniProtKB-ARBA"/>
</dbReference>
<dbReference type="GO" id="GO:0046872">
    <property type="term" value="F:metal ion binding"/>
    <property type="evidence" value="ECO:0007669"/>
    <property type="project" value="UniProtKB-KW"/>
</dbReference>
<reference evidence="19 20" key="1">
    <citation type="journal article" date="2018" name="Evol. Lett.">
        <title>Horizontal gene cluster transfer increased hallucinogenic mushroom diversity.</title>
        <authorList>
            <person name="Reynolds H.T."/>
            <person name="Vijayakumar V."/>
            <person name="Gluck-Thaler E."/>
            <person name="Korotkin H.B."/>
            <person name="Matheny P.B."/>
            <person name="Slot J.C."/>
        </authorList>
    </citation>
    <scope>NUCLEOTIDE SEQUENCE [LARGE SCALE GENOMIC DNA]</scope>
    <source>
        <strain evidence="19 20">2631</strain>
    </source>
</reference>
<comment type="caution">
    <text evidence="19">The sequence shown here is derived from an EMBL/GenBank/DDBJ whole genome shotgun (WGS) entry which is preliminary data.</text>
</comment>
<dbReference type="SMART" id="SM01027">
    <property type="entry name" value="Beta-Casp"/>
    <property type="match status" value="1"/>
</dbReference>
<evidence type="ECO:0000256" key="4">
    <source>
        <dbReference type="ARBA" id="ARBA00022490"/>
    </source>
</evidence>
<dbReference type="GO" id="GO:0007017">
    <property type="term" value="P:microtubule-based process"/>
    <property type="evidence" value="ECO:0007669"/>
    <property type="project" value="InterPro"/>
</dbReference>
<dbReference type="Pfam" id="PF00091">
    <property type="entry name" value="Tubulin"/>
    <property type="match status" value="1"/>
</dbReference>
<dbReference type="SMART" id="SM00864">
    <property type="entry name" value="Tubulin"/>
    <property type="match status" value="1"/>
</dbReference>
<dbReference type="CDD" id="cd16293">
    <property type="entry name" value="CPSF2-like_MBL-fold"/>
    <property type="match status" value="1"/>
</dbReference>
<dbReference type="PRINTS" id="PR01162">
    <property type="entry name" value="ALPHATUBULIN"/>
</dbReference>
<dbReference type="InterPro" id="IPR001279">
    <property type="entry name" value="Metallo-B-lactamas"/>
</dbReference>
<evidence type="ECO:0000256" key="10">
    <source>
        <dbReference type="ARBA" id="ARBA00023134"/>
    </source>
</evidence>
<dbReference type="InterPro" id="IPR018316">
    <property type="entry name" value="Tubulin/FtsZ_2-layer-sand-dom"/>
</dbReference>
<sequence>MITFTPLSGAARSSSTTPLSYLLQIDDVRILIDCGSPDWSPESSPFDPPQAEDQPKQPVWTHYAEALQKHAPTVDLVLLSHGDLAHCGFYPWAFSRWGLKAPAYTTLPVQAMGKMAVLEDVEGLRDEEEVNDKPLEPSGDDEDNGEPPSETPPTSPPTGKYIATVIEVQDAFDSLNTLRYSQPTHLQGKCQGLTITPFNAGHTLGGTIWKIRSPSSGTIIYAVDINHMKERHLDGTVLMRQAAGGIFEPLARPDLLITDAERTPVITSRRKDRDEALIDTITSTLSSRSSLLLPCDSSTRILELLVLLDQHWNYSRLRYPICLLSRTGREMLTYVRSMMEWLGGTINKEDVGEEGGNSRQNQNNNKRRRDDDNDEDALGAFALRFKHLEFFPNPQALLQTYSSKDPKLIIAVPASLSHGPSRHLFSDFAAVPDNVVLLTGRSEEGTLGRALFEKWNNSQRLEDKWDKGKIGRNVMMDGSIKLKMRRKVPLTGVELEIYQQKEQAARDKEMAHQASLARNQRMLEADEDSSDSDSDDSDADEEDEVRNALGGDSMDIDADGRVEDGKTRKADRGMDGADWLDGDEGLTKQFLSFDIYLKGNVSKSTSFFKNTGQSQRFRMFPYVDKKRRVDEYGETVDVGMWLRKGKALEEEAESEEAKDYKRRALAEEDAKKAIREPPSKYISNEIEIQLACRLLFIDMEGLNDGRAVKTIVPQVNPRKMIIVHAPSSASDALIESCNGIRSMTKDIFAPDVGETVQIGQQTNSFSINISDELLASLKISRFEDNEIAYVRGLVVAHPTSTIATLEPISSLAGPVDPANRPGLLNERILGSRPRAPLPHSTMIGELKLTTLKSRLASIGVQAELIGEGVLICGSTDTLGESVAVRKLAKGKIELEGIISLHVGQAGVQIGNACWELYTLEHGLSPDGRLIEGSPSSTDSGFSTFFSETGAGKHVPRSLYIDLEPGVIDDVKTGPYRSLFHPETLITGKEDAANNYARGHYTVGKELIDPVMDKLRRLADNCSGLQGFFVFHSFGGGTGSGFGALLLEKLSTDYGKKSKLEFCVYPAPQLSSSVVEPYNSVLTTHTTLEHSDCSFMVDNEAIYDICKKKLGVVSPSFSNLNRLIAQVVSSITASLRFDGSLNVDLNEFQTNLVPFPRIHFPLATYAPLLSADKANHEQNSVAEMTFSCFENGNQMVKCDPKDGKYMACCLLYRGDVVPKDVQAAVASIKTKRTIQFVDWCPTGFKLGVCNEPSACVPGGDLAKTSRSLCMLSNTTAISAAWGRLDYKFDLMYSKRAFVHWYVGEGMEEGEFSEAREDLAALEKDYEEVGTDSADAEEEGEY</sequence>
<dbReference type="Gene3D" id="3.40.50.1440">
    <property type="entry name" value="Tubulin/FtsZ, GTPase domain"/>
    <property type="match status" value="1"/>
</dbReference>
<dbReference type="InterPro" id="IPR008280">
    <property type="entry name" value="Tub_FtsZ_C"/>
</dbReference>
<dbReference type="PANTHER" id="PTHR11588">
    <property type="entry name" value="TUBULIN"/>
    <property type="match status" value="1"/>
</dbReference>
<dbReference type="Pfam" id="PF10996">
    <property type="entry name" value="Beta-Casp"/>
    <property type="match status" value="1"/>
</dbReference>
<keyword evidence="20" id="KW-1185">Reference proteome</keyword>
<dbReference type="CDD" id="cd02186">
    <property type="entry name" value="alpha_tubulin"/>
    <property type="match status" value="1"/>
</dbReference>
<feature type="region of interest" description="Disordered" evidence="15">
    <location>
        <begin position="124"/>
        <end position="160"/>
    </location>
</feature>
<dbReference type="Gene3D" id="1.10.287.600">
    <property type="entry name" value="Helix hairpin bin"/>
    <property type="match status" value="1"/>
</dbReference>
<dbReference type="InterPro" id="IPR003008">
    <property type="entry name" value="Tubulin_FtsZ_GTPase"/>
</dbReference>
<dbReference type="InterPro" id="IPR022712">
    <property type="entry name" value="Beta_Casp"/>
</dbReference>
<evidence type="ECO:0000313" key="19">
    <source>
        <dbReference type="EMBL" id="PPQ77426.1"/>
    </source>
</evidence>
<feature type="region of interest" description="Disordered" evidence="15">
    <location>
        <begin position="522"/>
        <end position="570"/>
    </location>
</feature>
<dbReference type="InterPro" id="IPR036866">
    <property type="entry name" value="RibonucZ/Hydroxyglut_hydro"/>
</dbReference>
<dbReference type="InterPro" id="IPR000217">
    <property type="entry name" value="Tubulin"/>
</dbReference>
<keyword evidence="14" id="KW-0175">Coiled coil</keyword>
<dbReference type="SUPFAM" id="SSF55307">
    <property type="entry name" value="Tubulin C-terminal domain-like"/>
    <property type="match status" value="1"/>
</dbReference>
<keyword evidence="7" id="KW-0547">Nucleotide-binding</keyword>
<dbReference type="GO" id="GO:0016787">
    <property type="term" value="F:hydrolase activity"/>
    <property type="evidence" value="ECO:0007669"/>
    <property type="project" value="UniProtKB-KW"/>
</dbReference>
<feature type="region of interest" description="Disordered" evidence="15">
    <location>
        <begin position="347"/>
        <end position="373"/>
    </location>
</feature>
<keyword evidence="11" id="KW-0206">Cytoskeleton</keyword>
<dbReference type="InterPro" id="IPR036525">
    <property type="entry name" value="Tubulin/FtsZ_GTPase_sf"/>
</dbReference>
<dbReference type="FunFam" id="3.30.1330.20:FF:000001">
    <property type="entry name" value="Tubulin alpha chain"/>
    <property type="match status" value="1"/>
</dbReference>
<dbReference type="STRING" id="93625.A0A409WFZ1"/>
<feature type="coiled-coil region" evidence="14">
    <location>
        <begin position="1310"/>
        <end position="1337"/>
    </location>
</feature>
<evidence type="ECO:0000259" key="18">
    <source>
        <dbReference type="SMART" id="SM01027"/>
    </source>
</evidence>
<keyword evidence="8" id="KW-0378">Hydrolase</keyword>
<dbReference type="InterPro" id="IPR002452">
    <property type="entry name" value="Alpha_tubulin"/>
</dbReference>
<evidence type="ECO:0000256" key="9">
    <source>
        <dbReference type="ARBA" id="ARBA00022842"/>
    </source>
</evidence>
<evidence type="ECO:0000256" key="13">
    <source>
        <dbReference type="ARBA" id="ARBA00049117"/>
    </source>
</evidence>
<evidence type="ECO:0000259" key="16">
    <source>
        <dbReference type="SMART" id="SM00864"/>
    </source>
</evidence>
<evidence type="ECO:0000256" key="8">
    <source>
        <dbReference type="ARBA" id="ARBA00022801"/>
    </source>
</evidence>